<dbReference type="Pfam" id="PF05973">
    <property type="entry name" value="Gp49"/>
    <property type="match status" value="1"/>
</dbReference>
<dbReference type="AlphaFoldDB" id="A0A9E8NCJ3"/>
<dbReference type="RefSeq" id="WP_244823507.1">
    <property type="nucleotide sequence ID" value="NZ_CP112998.1"/>
</dbReference>
<protein>
    <submittedName>
        <fullName evidence="1">Type II toxin-antitoxin system RelE/ParE family toxin</fullName>
    </submittedName>
</protein>
<gene>
    <name evidence="1" type="ORF">ON006_02350</name>
</gene>
<dbReference type="Proteomes" id="UP001164653">
    <property type="component" value="Chromosome"/>
</dbReference>
<sequence length="118" mass="14185">MIRIREVVAYKHYFDDFVEQQPKQVRRKIFRVIEAIETLQHIPSTFIKHLQGTKGLYEARIMLGSNIWRVFCFFDDDKVVILLNGFQKKTERTPKNEIERALRLMTEYLESKRNDNGH</sequence>
<keyword evidence="2" id="KW-1185">Reference proteome</keyword>
<dbReference type="EMBL" id="CP112998">
    <property type="protein sequence ID" value="WAC12808.1"/>
    <property type="molecule type" value="Genomic_DNA"/>
</dbReference>
<dbReference type="KEGG" id="dpf:ON006_02350"/>
<dbReference type="InterPro" id="IPR035093">
    <property type="entry name" value="RelE/ParE_toxin_dom_sf"/>
</dbReference>
<dbReference type="SUPFAM" id="SSF143011">
    <property type="entry name" value="RelE-like"/>
    <property type="match status" value="1"/>
</dbReference>
<name>A0A9E8NCJ3_9BACT</name>
<organism evidence="1 2">
    <name type="scientific">Dyadobacter pollutisoli</name>
    <dbReference type="NCBI Taxonomy" id="2910158"/>
    <lineage>
        <taxon>Bacteria</taxon>
        <taxon>Pseudomonadati</taxon>
        <taxon>Bacteroidota</taxon>
        <taxon>Cytophagia</taxon>
        <taxon>Cytophagales</taxon>
        <taxon>Spirosomataceae</taxon>
        <taxon>Dyadobacter</taxon>
    </lineage>
</organism>
<accession>A0A9E8NCJ3</accession>
<evidence type="ECO:0000313" key="1">
    <source>
        <dbReference type="EMBL" id="WAC12808.1"/>
    </source>
</evidence>
<evidence type="ECO:0000313" key="2">
    <source>
        <dbReference type="Proteomes" id="UP001164653"/>
    </source>
</evidence>
<reference evidence="1" key="1">
    <citation type="submission" date="2022-11" db="EMBL/GenBank/DDBJ databases">
        <title>Dyadobacter pollutisoli sp. nov., isolated from plastic dumped soil.</title>
        <authorList>
            <person name="Kim J.M."/>
            <person name="Kim K.R."/>
            <person name="Lee J.K."/>
            <person name="Hao L."/>
            <person name="Jeon C.O."/>
        </authorList>
    </citation>
    <scope>NUCLEOTIDE SEQUENCE</scope>
    <source>
        <strain evidence="1">U1</strain>
    </source>
</reference>
<proteinExistence type="predicted"/>
<dbReference type="Gene3D" id="3.30.2310.20">
    <property type="entry name" value="RelE-like"/>
    <property type="match status" value="1"/>
</dbReference>
<dbReference type="InterPro" id="IPR009241">
    <property type="entry name" value="HigB-like"/>
</dbReference>